<feature type="compositionally biased region" description="Basic and acidic residues" evidence="1">
    <location>
        <begin position="969"/>
        <end position="988"/>
    </location>
</feature>
<evidence type="ECO:0000313" key="3">
    <source>
        <dbReference type="Proteomes" id="UP000023152"/>
    </source>
</evidence>
<protein>
    <submittedName>
        <fullName evidence="2">Uncharacterized protein</fullName>
    </submittedName>
</protein>
<keyword evidence="3" id="KW-1185">Reference proteome</keyword>
<comment type="caution">
    <text evidence="2">The sequence shown here is derived from an EMBL/GenBank/DDBJ whole genome shotgun (WGS) entry which is preliminary data.</text>
</comment>
<organism evidence="2 3">
    <name type="scientific">Reticulomyxa filosa</name>
    <dbReference type="NCBI Taxonomy" id="46433"/>
    <lineage>
        <taxon>Eukaryota</taxon>
        <taxon>Sar</taxon>
        <taxon>Rhizaria</taxon>
        <taxon>Retaria</taxon>
        <taxon>Foraminifera</taxon>
        <taxon>Monothalamids</taxon>
        <taxon>Reticulomyxidae</taxon>
        <taxon>Reticulomyxa</taxon>
    </lineage>
</organism>
<feature type="region of interest" description="Disordered" evidence="1">
    <location>
        <begin position="797"/>
        <end position="821"/>
    </location>
</feature>
<dbReference type="Proteomes" id="UP000023152">
    <property type="component" value="Unassembled WGS sequence"/>
</dbReference>
<dbReference type="EMBL" id="ASPP01010372">
    <property type="protein sequence ID" value="ETO22912.1"/>
    <property type="molecule type" value="Genomic_DNA"/>
</dbReference>
<evidence type="ECO:0000256" key="1">
    <source>
        <dbReference type="SAM" id="MobiDB-lite"/>
    </source>
</evidence>
<accession>X6NC78</accession>
<reference evidence="2 3" key="1">
    <citation type="journal article" date="2013" name="Curr. Biol.">
        <title>The Genome of the Foraminiferan Reticulomyxa filosa.</title>
        <authorList>
            <person name="Glockner G."/>
            <person name="Hulsmann N."/>
            <person name="Schleicher M."/>
            <person name="Noegel A.A."/>
            <person name="Eichinger L."/>
            <person name="Gallinger C."/>
            <person name="Pawlowski J."/>
            <person name="Sierra R."/>
            <person name="Euteneuer U."/>
            <person name="Pillet L."/>
            <person name="Moustafa A."/>
            <person name="Platzer M."/>
            <person name="Groth M."/>
            <person name="Szafranski K."/>
            <person name="Schliwa M."/>
        </authorList>
    </citation>
    <scope>NUCLEOTIDE SEQUENCE [LARGE SCALE GENOMIC DNA]</scope>
</reference>
<dbReference type="AlphaFoldDB" id="X6NC78"/>
<feature type="compositionally biased region" description="Basic and acidic residues" evidence="1">
    <location>
        <begin position="1111"/>
        <end position="1128"/>
    </location>
</feature>
<sequence length="1128" mass="132033">MCAKSRCLIELYKSDANMISQHEVAMNLILKAVELCKINPKCVYFVLCEWNEKYLDQCFRLTNKIVTYHSSIFSGMLYATCSMRPSKRIRTGEEEKKKKQKQQKPSHPTFCCYKEKITEDVMKLQLKWRCNVLYILANMKGRVSDGTNNHNGDDTKKFDAVVSFWNMSQIYAKYIQDNFGDWQLVRFRKMVLQLWEKCETQKSMRCHTSCVNWYMDYMIDIAQCKKVIKLEYLQSNLKCCEEYIEMSKKDEKELKLFYLILCRTIYCVSISQYAMTHRNTQWKMFVQSLDSLWADFQSLLEVYHSTLNVSFFQKLQQSEDMAVTASNVGNEKHDNRLLKLLLQCIKHSSNVVFEIQHFLEVANLPLEKEHKAMQLQVVTCVTKLLLHFRELISKMIDLWGNLDYNKLTVGSNALYRLWESLLACGGMLEENTRKQQAMQTSPHPAIPSLDDVVSIIKKTYKFLSPPNNPCSDKDFVSHFIGKLTTYTNAMQCNGIYMYAYKKQYNTMTKKKKNEKSGGGNNRNGKSICTLYGDHKMLSYCEKMLSTCLLHCEQVQKGYEMIGRSIVRELERLNVKYMANTIDLKRAKHPNLLLLLQSFVNYQLTSQKQNTQTKSSEQQQQQRRCSLSLMDVLENIGSVDFKAFHPKLIIQLLEGQLKSNCYRTSNRSFFSFFFFLQKKKYVYLFCNVPMSTMCCVTTDKYHQQVLETLLERCYVDEDVYCIERAQTLIRLAKLLRVMQPLIDDLQGNGNANDKENKMEGNLNGFDLEKLDIIMADEKDEARQTHLLFPSDNDWSSVYDHQTSHRSGTDPNPNDDPEVEESYWQTRNPVTLLENALDLLQRSKECNTNISDESLVCVCVRKRQYKCYICVYTYIYKEKVDDMLASAHLWLGICKREMQACKKAIMEQLSIILSANKHGDELQDTNFGFSHFFEAMDLWTDLIQRQCHKKCDHLQVHRNLKENNVNNNINKNDRQKKPKTDSTAKEREKEKEGDMTVFQCDQCHQSFCDVYDTIDNLQVLLDVLHLYNLIPHEIFVLDAMIRLLSTLSDVNMYCKEYRYLCFCWLGQSYHRLGHTAQAQQIFEEVRQEVIDPSSSNEILEKRKKSDANTNAKNNEHEKDKDNKMSTHVVD</sequence>
<feature type="compositionally biased region" description="Polar residues" evidence="1">
    <location>
        <begin position="797"/>
        <end position="810"/>
    </location>
</feature>
<feature type="region of interest" description="Disordered" evidence="1">
    <location>
        <begin position="963"/>
        <end position="988"/>
    </location>
</feature>
<gene>
    <name evidence="2" type="ORF">RFI_14282</name>
</gene>
<proteinExistence type="predicted"/>
<evidence type="ECO:0000313" key="2">
    <source>
        <dbReference type="EMBL" id="ETO22912.1"/>
    </source>
</evidence>
<feature type="region of interest" description="Disordered" evidence="1">
    <location>
        <begin position="1091"/>
        <end position="1128"/>
    </location>
</feature>
<name>X6NC78_RETFI</name>